<evidence type="ECO:0000313" key="4">
    <source>
        <dbReference type="Proteomes" id="UP000235371"/>
    </source>
</evidence>
<evidence type="ECO:0000259" key="2">
    <source>
        <dbReference type="PROSITE" id="PS50181"/>
    </source>
</evidence>
<dbReference type="AlphaFoldDB" id="A0A2J6SND7"/>
<dbReference type="InterPro" id="IPR036047">
    <property type="entry name" value="F-box-like_dom_sf"/>
</dbReference>
<dbReference type="EMBL" id="KZ613912">
    <property type="protein sequence ID" value="PMD52274.1"/>
    <property type="molecule type" value="Genomic_DNA"/>
</dbReference>
<dbReference type="InterPro" id="IPR001810">
    <property type="entry name" value="F-box_dom"/>
</dbReference>
<keyword evidence="4" id="KW-1185">Reference proteome</keyword>
<feature type="domain" description="F-box" evidence="2">
    <location>
        <begin position="37"/>
        <end position="82"/>
    </location>
</feature>
<organism evidence="3 4">
    <name type="scientific">Hyaloscypha bicolor E</name>
    <dbReference type="NCBI Taxonomy" id="1095630"/>
    <lineage>
        <taxon>Eukaryota</taxon>
        <taxon>Fungi</taxon>
        <taxon>Dikarya</taxon>
        <taxon>Ascomycota</taxon>
        <taxon>Pezizomycotina</taxon>
        <taxon>Leotiomycetes</taxon>
        <taxon>Helotiales</taxon>
        <taxon>Hyaloscyphaceae</taxon>
        <taxon>Hyaloscypha</taxon>
        <taxon>Hyaloscypha bicolor</taxon>
    </lineage>
</organism>
<proteinExistence type="predicted"/>
<evidence type="ECO:0000256" key="1">
    <source>
        <dbReference type="SAM" id="MobiDB-lite"/>
    </source>
</evidence>
<name>A0A2J6SND7_9HELO</name>
<dbReference type="GeneID" id="36589978"/>
<dbReference type="SUPFAM" id="SSF81383">
    <property type="entry name" value="F-box domain"/>
    <property type="match status" value="1"/>
</dbReference>
<dbReference type="STRING" id="1095630.A0A2J6SND7"/>
<evidence type="ECO:0000313" key="3">
    <source>
        <dbReference type="EMBL" id="PMD52274.1"/>
    </source>
</evidence>
<accession>A0A2J6SND7</accession>
<reference evidence="3 4" key="1">
    <citation type="submission" date="2016-04" db="EMBL/GenBank/DDBJ databases">
        <title>A degradative enzymes factory behind the ericoid mycorrhizal symbiosis.</title>
        <authorList>
            <consortium name="DOE Joint Genome Institute"/>
            <person name="Martino E."/>
            <person name="Morin E."/>
            <person name="Grelet G."/>
            <person name="Kuo A."/>
            <person name="Kohler A."/>
            <person name="Daghino S."/>
            <person name="Barry K."/>
            <person name="Choi C."/>
            <person name="Cichocki N."/>
            <person name="Clum A."/>
            <person name="Copeland A."/>
            <person name="Hainaut M."/>
            <person name="Haridas S."/>
            <person name="Labutti K."/>
            <person name="Lindquist E."/>
            <person name="Lipzen A."/>
            <person name="Khouja H.-R."/>
            <person name="Murat C."/>
            <person name="Ohm R."/>
            <person name="Olson A."/>
            <person name="Spatafora J."/>
            <person name="Veneault-Fourrey C."/>
            <person name="Henrissat B."/>
            <person name="Grigoriev I."/>
            <person name="Martin F."/>
            <person name="Perotto S."/>
        </authorList>
    </citation>
    <scope>NUCLEOTIDE SEQUENCE [LARGE SCALE GENOMIC DNA]</scope>
    <source>
        <strain evidence="3 4">E</strain>
    </source>
</reference>
<feature type="region of interest" description="Disordered" evidence="1">
    <location>
        <begin position="17"/>
        <end position="36"/>
    </location>
</feature>
<dbReference type="InParanoid" id="A0A2J6SND7"/>
<dbReference type="Proteomes" id="UP000235371">
    <property type="component" value="Unassembled WGS sequence"/>
</dbReference>
<sequence length="406" mass="46392">MAWRWLWRSLERMTESHRQQEDRTGFPDSRSKTNTNTLKLSDLPPELIILIARMLSTQSAACLSLCNRAMSQILGPNIWRCLKIQNPGIRASFLSDLSKDLPQHFVCYRCVQLHASSAVQWPRTIPKALTRCLGEEPAFVHCSQSASLLRFPHIQLAMNRHHLGPSHGFPLEAFQSAEVIESDLYGNIVLLSVDAHIVSNELLMRSQQWVLLPHNRRDELVTKRLFHHICHHIWALGKAGDNLPTLMKSRLDLLEEQGRCCTSTAQCLKCPMDFVMDAVDLGERGIAGCLTRWINLGAGLHPADPKWRSHLGKSLPREVTYEPHALGSIRSSFENRTAIPFKDFTARNIYNLLSRRERKLITRRADGFIWKLVCSDPHRWCLEHAEQSLGWVLARISQSLSSKYCQ</sequence>
<dbReference type="OrthoDB" id="3766406at2759"/>
<dbReference type="PROSITE" id="PS50181">
    <property type="entry name" value="FBOX"/>
    <property type="match status" value="1"/>
</dbReference>
<feature type="compositionally biased region" description="Basic and acidic residues" evidence="1">
    <location>
        <begin position="17"/>
        <end position="31"/>
    </location>
</feature>
<gene>
    <name evidence="3" type="ORF">K444DRAFT_621408</name>
</gene>
<protein>
    <recommendedName>
        <fullName evidence="2">F-box domain-containing protein</fullName>
    </recommendedName>
</protein>
<dbReference type="RefSeq" id="XP_024729178.1">
    <property type="nucleotide sequence ID" value="XM_024881901.1"/>
</dbReference>